<evidence type="ECO:0000313" key="2">
    <source>
        <dbReference type="EMBL" id="CAB4135203.1"/>
    </source>
</evidence>
<proteinExistence type="predicted"/>
<name>A0A6J5LPQ5_9CAUD</name>
<reference evidence="2" key="1">
    <citation type="submission" date="2020-04" db="EMBL/GenBank/DDBJ databases">
        <authorList>
            <person name="Chiriac C."/>
            <person name="Salcher M."/>
            <person name="Ghai R."/>
            <person name="Kavagutti S V."/>
        </authorList>
    </citation>
    <scope>NUCLEOTIDE SEQUENCE</scope>
</reference>
<gene>
    <name evidence="1" type="ORF">UFOVP127_53</name>
    <name evidence="2" type="ORF">UFOVP276_159</name>
</gene>
<sequence>MPKCHTCKGSVPPLDLRWVGDNLTCISCRELKDVNKEIPMAEENKAEKLVAAFSINEVQRSDGTKDHKIDAQVGLGAFNMKWEATFDQVRDFFTKRRELSSTKKTKLTSV</sequence>
<evidence type="ECO:0000313" key="1">
    <source>
        <dbReference type="EMBL" id="CAB4131171.1"/>
    </source>
</evidence>
<protein>
    <submittedName>
        <fullName evidence="2">Uncharacterized protein</fullName>
    </submittedName>
</protein>
<dbReference type="EMBL" id="LR796294">
    <property type="protein sequence ID" value="CAB4135203.1"/>
    <property type="molecule type" value="Genomic_DNA"/>
</dbReference>
<accession>A0A6J5LPQ5</accession>
<dbReference type="EMBL" id="LR796249">
    <property type="protein sequence ID" value="CAB4131171.1"/>
    <property type="molecule type" value="Genomic_DNA"/>
</dbReference>
<organism evidence="2">
    <name type="scientific">uncultured Caudovirales phage</name>
    <dbReference type="NCBI Taxonomy" id="2100421"/>
    <lineage>
        <taxon>Viruses</taxon>
        <taxon>Duplodnaviria</taxon>
        <taxon>Heunggongvirae</taxon>
        <taxon>Uroviricota</taxon>
        <taxon>Caudoviricetes</taxon>
        <taxon>Peduoviridae</taxon>
        <taxon>Maltschvirus</taxon>
        <taxon>Maltschvirus maltsch</taxon>
    </lineage>
</organism>